<feature type="region of interest" description="Disordered" evidence="1">
    <location>
        <begin position="315"/>
        <end position="456"/>
    </location>
</feature>
<reference evidence="2 3" key="1">
    <citation type="submission" date="2016-07" db="EMBL/GenBank/DDBJ databases">
        <title>Pervasive Adenine N6-methylation of Active Genes in Fungi.</title>
        <authorList>
            <consortium name="DOE Joint Genome Institute"/>
            <person name="Mondo S.J."/>
            <person name="Dannebaum R.O."/>
            <person name="Kuo R.C."/>
            <person name="Labutti K."/>
            <person name="Haridas S."/>
            <person name="Kuo A."/>
            <person name="Salamov A."/>
            <person name="Ahrendt S.R."/>
            <person name="Lipzen A."/>
            <person name="Sullivan W."/>
            <person name="Andreopoulos W.B."/>
            <person name="Clum A."/>
            <person name="Lindquist E."/>
            <person name="Daum C."/>
            <person name="Ramamoorthy G.K."/>
            <person name="Gryganskyi A."/>
            <person name="Culley D."/>
            <person name="Magnuson J.K."/>
            <person name="James T.Y."/>
            <person name="O'Malley M.A."/>
            <person name="Stajich J.E."/>
            <person name="Spatafora J.W."/>
            <person name="Visel A."/>
            <person name="Grigoriev I.V."/>
        </authorList>
    </citation>
    <scope>NUCLEOTIDE SEQUENCE [LARGE SCALE GENOMIC DNA]</scope>
    <source>
        <strain evidence="2 3">CBS 115471</strain>
    </source>
</reference>
<feature type="region of interest" description="Disordered" evidence="1">
    <location>
        <begin position="1015"/>
        <end position="1205"/>
    </location>
</feature>
<feature type="compositionally biased region" description="Polar residues" evidence="1">
    <location>
        <begin position="526"/>
        <end position="541"/>
    </location>
</feature>
<feature type="compositionally biased region" description="Low complexity" evidence="1">
    <location>
        <begin position="1165"/>
        <end position="1175"/>
    </location>
</feature>
<feature type="compositionally biased region" description="Low complexity" evidence="1">
    <location>
        <begin position="571"/>
        <end position="586"/>
    </location>
</feature>
<feature type="compositionally biased region" description="Basic and acidic residues" evidence="1">
    <location>
        <begin position="1093"/>
        <end position="1105"/>
    </location>
</feature>
<feature type="compositionally biased region" description="Basic and acidic residues" evidence="1">
    <location>
        <begin position="319"/>
        <end position="328"/>
    </location>
</feature>
<feature type="compositionally biased region" description="Polar residues" evidence="1">
    <location>
        <begin position="882"/>
        <end position="911"/>
    </location>
</feature>
<feature type="compositionally biased region" description="Polar residues" evidence="1">
    <location>
        <begin position="492"/>
        <end position="502"/>
    </location>
</feature>
<comment type="caution">
    <text evidence="2">The sequence shown here is derived from an EMBL/GenBank/DDBJ whole genome shotgun (WGS) entry which is preliminary data.</text>
</comment>
<feature type="compositionally biased region" description="Polar residues" evidence="1">
    <location>
        <begin position="818"/>
        <end position="827"/>
    </location>
</feature>
<protein>
    <submittedName>
        <fullName evidence="2">Uncharacterized protein</fullName>
    </submittedName>
</protein>
<dbReference type="Proteomes" id="UP000193144">
    <property type="component" value="Unassembled WGS sequence"/>
</dbReference>
<keyword evidence="3" id="KW-1185">Reference proteome</keyword>
<proteinExistence type="predicted"/>
<feature type="compositionally biased region" description="Polar residues" evidence="1">
    <location>
        <begin position="436"/>
        <end position="446"/>
    </location>
</feature>
<feature type="compositionally biased region" description="Acidic residues" evidence="1">
    <location>
        <begin position="1125"/>
        <end position="1136"/>
    </location>
</feature>
<feature type="compositionally biased region" description="Basic residues" evidence="1">
    <location>
        <begin position="660"/>
        <end position="670"/>
    </location>
</feature>
<feature type="compositionally biased region" description="Polar residues" evidence="1">
    <location>
        <begin position="404"/>
        <end position="413"/>
    </location>
</feature>
<feature type="region of interest" description="Disordered" evidence="1">
    <location>
        <begin position="470"/>
        <end position="973"/>
    </location>
</feature>
<feature type="compositionally biased region" description="Basic and acidic residues" evidence="1">
    <location>
        <begin position="371"/>
        <end position="380"/>
    </location>
</feature>
<name>A0A1Y1ZLU4_9PLEO</name>
<sequence length="1300" mass="143798">MSAPDFDSALQIRDEGAFSRRLSELMTQKTDTSSALVSIADKYVQSFADVSVSHNKRRWIGLALCHMVEKRPPIAANLASRPQALRQLGAVMIGDTELEDIKVVAGAVIRQALQCGVEFASFWDSDKIPNNAAIFPKESSERWLQEFQQYVDILEVDLKLVRKLETDLAVVFAVAVRASDGFKKAPPSMIVTIVQGQYITLITPQSAPKVIGFIDIPLRLIRTFRLQKSLLYDSQAREVELEPWDLVLTLETGQWTYREDSEQHEASDFVITFATHTDAAECRSCVEKAIKRRAAILQSSTTIILDASASGDEYVQEVSQKRQERHQNADSTQKMNVPHPNRTGAEQAAHESHKPTRRISSSQTLDISAHANDRTKDLHLNDQLVRPTTNHVETGHRGPVPPRTSKNTDSANSAFEEEPDPVTDIDPTSKKPLPTEQLQDVSSPNNKAAAVLEKRRRSISRDIISAPIVPAKTQRKSVPGALPTIKSKPRRLQNQTENINSSTREEVDDFEFPDESSRMKRPPLRTKQSSGMKSQPGSSRGQTGGKNALDSGSSQAFPTTNSSARNPRVTSPSSKPASVPKAPQKAMGEATSRKRKHGDDDFFAIPLNEEPSIKRRTRREAAKTIDYNEAESSGYGSLDSEYTESKPTKFRAGTTDSSPRKARKKSRMSKGRGSTSKTTKAKTKQLSPEKLPVVGKMLSKLQPVRNELRKETNGDMARSPVEVKHTRKAIKKEPQTPQERPKQLARGNPNQHREIIELSSGCPSSSLDSEDKHDQKVQPQSSLDPHDIKRKGHAGPQEGRSQSEKTQLRHLAALEMPSTHSEAVSDQPSRKRTDEHFSAITPKAKRTKVGVDGALQAAKGDAGDAPRAIAPARILEDPESPSPETQQGHQRSSRPSARQSLNNLVQSSSRPTEGPKKSNASYYAESYKTPMHLYPQRRPSSRSANSELLSSNTKVPPSSPHAESKAISSYAGREQVDIELEIGEMETARSDPFKKNLKPRAQATAFVRRLTADSANLDEPDRIAEAQRSAHEASAASGSDLEIFFGDANTVPLKTTDSTRRAMPRKPVGADVLSKHQLSQGTPQKKNKLAPAAERKEVKFEDAVREASPQYVEETQDQGVAAMENGEDFIDGDETLVENVNESPILPKVAPPEIRSSPPQNGQDPSSSHSSTSAESESEPESEPSISPEVAEEMEWEASLQPHQRGISDQLTRISRRLLRHIVDNETAVSDIAESYARDGKHVLNQLRTQQTGELEGLFEGVERKKQCMKQEFEHLVQKLAEQRKQFMEPPSAVQSRMEV</sequence>
<feature type="compositionally biased region" description="Basic and acidic residues" evidence="1">
    <location>
        <begin position="828"/>
        <end position="837"/>
    </location>
</feature>
<dbReference type="STRING" id="1231657.A0A1Y1ZLU4"/>
<feature type="compositionally biased region" description="Basic and acidic residues" evidence="1">
    <location>
        <begin position="1019"/>
        <end position="1031"/>
    </location>
</feature>
<feature type="compositionally biased region" description="Polar residues" evidence="1">
    <location>
        <begin position="550"/>
        <end position="570"/>
    </location>
</feature>
<dbReference type="OrthoDB" id="5374844at2759"/>
<dbReference type="EMBL" id="MCFA01000063">
    <property type="protein sequence ID" value="ORY11220.1"/>
    <property type="molecule type" value="Genomic_DNA"/>
</dbReference>
<organism evidence="2 3">
    <name type="scientific">Clohesyomyces aquaticus</name>
    <dbReference type="NCBI Taxonomy" id="1231657"/>
    <lineage>
        <taxon>Eukaryota</taxon>
        <taxon>Fungi</taxon>
        <taxon>Dikarya</taxon>
        <taxon>Ascomycota</taxon>
        <taxon>Pezizomycotina</taxon>
        <taxon>Dothideomycetes</taxon>
        <taxon>Pleosporomycetidae</taxon>
        <taxon>Pleosporales</taxon>
        <taxon>Lindgomycetaceae</taxon>
        <taxon>Clohesyomyces</taxon>
    </lineage>
</organism>
<evidence type="ECO:0000313" key="3">
    <source>
        <dbReference type="Proteomes" id="UP000193144"/>
    </source>
</evidence>
<feature type="compositionally biased region" description="Low complexity" evidence="1">
    <location>
        <begin position="941"/>
        <end position="952"/>
    </location>
</feature>
<gene>
    <name evidence="2" type="ORF">BCR34DRAFT_588043</name>
</gene>
<evidence type="ECO:0000256" key="1">
    <source>
        <dbReference type="SAM" id="MobiDB-lite"/>
    </source>
</evidence>
<feature type="compositionally biased region" description="Basic and acidic residues" evidence="1">
    <location>
        <begin position="731"/>
        <end position="742"/>
    </location>
</feature>
<evidence type="ECO:0000313" key="2">
    <source>
        <dbReference type="EMBL" id="ORY11220.1"/>
    </source>
</evidence>
<accession>A0A1Y1ZLU4</accession>